<dbReference type="GO" id="GO:0005576">
    <property type="term" value="C:extracellular region"/>
    <property type="evidence" value="ECO:0007669"/>
    <property type="project" value="UniProtKB-SubCell"/>
</dbReference>
<proteinExistence type="inferred from homology"/>
<evidence type="ECO:0000256" key="2">
    <source>
        <dbReference type="ARBA" id="ARBA00009431"/>
    </source>
</evidence>
<dbReference type="Pfam" id="PF00450">
    <property type="entry name" value="Peptidase_S10"/>
    <property type="match status" value="2"/>
</dbReference>
<dbReference type="Proteomes" id="UP000886595">
    <property type="component" value="Unassembled WGS sequence"/>
</dbReference>
<dbReference type="InterPro" id="IPR018202">
    <property type="entry name" value="Ser_caboxypep_ser_AS"/>
</dbReference>
<dbReference type="SUPFAM" id="SSF53474">
    <property type="entry name" value="alpha/beta-Hydrolases"/>
    <property type="match status" value="2"/>
</dbReference>
<keyword evidence="8" id="KW-0325">Glycoprotein</keyword>
<reference evidence="10 11" key="1">
    <citation type="submission" date="2020-02" db="EMBL/GenBank/DDBJ databases">
        <authorList>
            <person name="Ma Q."/>
            <person name="Huang Y."/>
            <person name="Song X."/>
            <person name="Pei D."/>
        </authorList>
    </citation>
    <scope>NUCLEOTIDE SEQUENCE [LARGE SCALE GENOMIC DNA]</scope>
    <source>
        <strain evidence="10">Sxm20200214</strain>
        <tissue evidence="10">Leaf</tissue>
    </source>
</reference>
<evidence type="ECO:0000256" key="7">
    <source>
        <dbReference type="ARBA" id="ARBA00022801"/>
    </source>
</evidence>
<accession>A0A8X8ARA0</accession>
<dbReference type="FunFam" id="3.40.50.1820:FF:000123">
    <property type="entry name" value="Carboxypeptidase"/>
    <property type="match status" value="1"/>
</dbReference>
<dbReference type="EC" id="3.4.16.-" evidence="9"/>
<dbReference type="PROSITE" id="PS51257">
    <property type="entry name" value="PROKAR_LIPOPROTEIN"/>
    <property type="match status" value="1"/>
</dbReference>
<dbReference type="PANTHER" id="PTHR11802:SF3">
    <property type="entry name" value="RETINOID-INDUCIBLE SERINE CARBOXYPEPTIDASE"/>
    <property type="match status" value="1"/>
</dbReference>
<dbReference type="InterPro" id="IPR001563">
    <property type="entry name" value="Peptidase_S10"/>
</dbReference>
<dbReference type="OrthoDB" id="443318at2759"/>
<organism evidence="10 11">
    <name type="scientific">Brassica carinata</name>
    <name type="common">Ethiopian mustard</name>
    <name type="synonym">Abyssinian cabbage</name>
    <dbReference type="NCBI Taxonomy" id="52824"/>
    <lineage>
        <taxon>Eukaryota</taxon>
        <taxon>Viridiplantae</taxon>
        <taxon>Streptophyta</taxon>
        <taxon>Embryophyta</taxon>
        <taxon>Tracheophyta</taxon>
        <taxon>Spermatophyta</taxon>
        <taxon>Magnoliopsida</taxon>
        <taxon>eudicotyledons</taxon>
        <taxon>Gunneridae</taxon>
        <taxon>Pentapetalae</taxon>
        <taxon>rosids</taxon>
        <taxon>malvids</taxon>
        <taxon>Brassicales</taxon>
        <taxon>Brassicaceae</taxon>
        <taxon>Brassiceae</taxon>
        <taxon>Brassica</taxon>
    </lineage>
</organism>
<feature type="signal peptide" evidence="9">
    <location>
        <begin position="1"/>
        <end position="20"/>
    </location>
</feature>
<evidence type="ECO:0000256" key="6">
    <source>
        <dbReference type="ARBA" id="ARBA00022729"/>
    </source>
</evidence>
<comment type="subcellular location">
    <subcellularLocation>
        <location evidence="1">Secreted</location>
    </subcellularLocation>
</comment>
<dbReference type="GO" id="GO:0006508">
    <property type="term" value="P:proteolysis"/>
    <property type="evidence" value="ECO:0007669"/>
    <property type="project" value="UniProtKB-KW"/>
</dbReference>
<evidence type="ECO:0000256" key="4">
    <source>
        <dbReference type="ARBA" id="ARBA00022645"/>
    </source>
</evidence>
<feature type="chain" id="PRO_5036517163" description="Carboxypeptidase" evidence="9">
    <location>
        <begin position="21"/>
        <end position="570"/>
    </location>
</feature>
<evidence type="ECO:0000256" key="8">
    <source>
        <dbReference type="ARBA" id="ARBA00023180"/>
    </source>
</evidence>
<dbReference type="PROSITE" id="PS00131">
    <property type="entry name" value="CARBOXYPEPT_SER_SER"/>
    <property type="match status" value="1"/>
</dbReference>
<protein>
    <recommendedName>
        <fullName evidence="9">Carboxypeptidase</fullName>
        <ecNumber evidence="9">3.4.16.-</ecNumber>
    </recommendedName>
</protein>
<evidence type="ECO:0000256" key="5">
    <source>
        <dbReference type="ARBA" id="ARBA00022670"/>
    </source>
</evidence>
<dbReference type="EMBL" id="JAAMPC010000006">
    <property type="protein sequence ID" value="KAG2308427.1"/>
    <property type="molecule type" value="Genomic_DNA"/>
</dbReference>
<keyword evidence="6 9" id="KW-0732">Signal</keyword>
<evidence type="ECO:0000313" key="10">
    <source>
        <dbReference type="EMBL" id="KAG2308427.1"/>
    </source>
</evidence>
<evidence type="ECO:0000256" key="3">
    <source>
        <dbReference type="ARBA" id="ARBA00022525"/>
    </source>
</evidence>
<dbReference type="Gene3D" id="3.40.50.1820">
    <property type="entry name" value="alpha/beta hydrolase"/>
    <property type="match status" value="2"/>
</dbReference>
<evidence type="ECO:0000256" key="1">
    <source>
        <dbReference type="ARBA" id="ARBA00004613"/>
    </source>
</evidence>
<sequence>MKRSVAQLVILCLMVSCTIGETKAVRSNSDGSEAWGYVEVRPKAHMFWWHYKSPYRVEDPSKPWPIILWLQGGPGASGVGIGNFQEVGPLNTFLKPRNSTWLKKADLLFVSSKMKRSVAQLVILCLMVSCTIGETKAVRSNSDGSEAWGYVEVRPKAHMFWWHYKSPYRVEDPSKPWPIILWLQGGPGASGVGIGNFQEVGPLNTFLKPRNSTWLKKADLLFVDSPVGAGYSFVEEKDLYVKSDEEAAKDLTTLLQHLFNKNQILNQSPLYIVAESYGGKIAVKLGLSVITAVQSGKLKLHLGGVVLGDSWISPEDFVFSWGPLLNYVSRLDYNGMDLSNSLAEKIRKQLKNGEYVEATETWMELESLISVHSNSVDFYNFMLDSGMDPLSLTTSEETRKENKKLKKYSRYLNDLSVNNVDEGDLDTLMNGVIKKKLKIIPKDLVWGNNSGNVFTAMQADFMRSTIEGVDELLAKGIDVTIYNGQLDVICSTSGTEAWVRKLKWEGLQEFKKMEREPLYCENDRTTTRGFTKSFKNLHFYWILGAGHFVPVDEPCVALKMVGDTTKSPQL</sequence>
<keyword evidence="11" id="KW-1185">Reference proteome</keyword>
<dbReference type="InterPro" id="IPR029058">
    <property type="entry name" value="AB_hydrolase_fold"/>
</dbReference>
<keyword evidence="3" id="KW-0964">Secreted</keyword>
<evidence type="ECO:0000256" key="9">
    <source>
        <dbReference type="RuleBase" id="RU361156"/>
    </source>
</evidence>
<comment type="similarity">
    <text evidence="2 9">Belongs to the peptidase S10 family.</text>
</comment>
<dbReference type="PRINTS" id="PR00724">
    <property type="entry name" value="CRBOXYPTASEC"/>
</dbReference>
<dbReference type="GO" id="GO:0004185">
    <property type="term" value="F:serine-type carboxypeptidase activity"/>
    <property type="evidence" value="ECO:0007669"/>
    <property type="project" value="UniProtKB-UniRule"/>
</dbReference>
<comment type="caution">
    <text evidence="10">The sequence shown here is derived from an EMBL/GenBank/DDBJ whole genome shotgun (WGS) entry which is preliminary data.</text>
</comment>
<name>A0A8X8ARA0_BRACI</name>
<dbReference type="PANTHER" id="PTHR11802">
    <property type="entry name" value="SERINE PROTEASE FAMILY S10 SERINE CARBOXYPEPTIDASE"/>
    <property type="match status" value="1"/>
</dbReference>
<gene>
    <name evidence="10" type="ORF">Bca52824_028175</name>
</gene>
<keyword evidence="4 9" id="KW-0121">Carboxypeptidase</keyword>
<keyword evidence="7 9" id="KW-0378">Hydrolase</keyword>
<evidence type="ECO:0000313" key="11">
    <source>
        <dbReference type="Proteomes" id="UP000886595"/>
    </source>
</evidence>
<dbReference type="AlphaFoldDB" id="A0A8X8ARA0"/>
<keyword evidence="5 9" id="KW-0645">Protease</keyword>